<evidence type="ECO:0000313" key="2">
    <source>
        <dbReference type="EMBL" id="GJF00215.1"/>
    </source>
</evidence>
<protein>
    <recommendedName>
        <fullName evidence="4">BTB domain-containing protein</fullName>
    </recommendedName>
</protein>
<dbReference type="EMBL" id="BPQB01000140">
    <property type="protein sequence ID" value="GJF00215.1"/>
    <property type="molecule type" value="Genomic_DNA"/>
</dbReference>
<proteinExistence type="predicted"/>
<feature type="region of interest" description="Disordered" evidence="1">
    <location>
        <begin position="311"/>
        <end position="339"/>
    </location>
</feature>
<feature type="compositionally biased region" description="Low complexity" evidence="1">
    <location>
        <begin position="136"/>
        <end position="149"/>
    </location>
</feature>
<evidence type="ECO:0000313" key="3">
    <source>
        <dbReference type="Proteomes" id="UP000703269"/>
    </source>
</evidence>
<feature type="compositionally biased region" description="Gly residues" evidence="1">
    <location>
        <begin position="383"/>
        <end position="399"/>
    </location>
</feature>
<feature type="region of interest" description="Disordered" evidence="1">
    <location>
        <begin position="352"/>
        <end position="446"/>
    </location>
</feature>
<dbReference type="Gene3D" id="3.30.710.10">
    <property type="entry name" value="Potassium Channel Kv1.1, Chain A"/>
    <property type="match status" value="1"/>
</dbReference>
<comment type="caution">
    <text evidence="2">The sequence shown here is derived from an EMBL/GenBank/DDBJ whole genome shotgun (WGS) entry which is preliminary data.</text>
</comment>
<dbReference type="InterPro" id="IPR011333">
    <property type="entry name" value="SKP1/BTB/POZ_sf"/>
</dbReference>
<evidence type="ECO:0008006" key="4">
    <source>
        <dbReference type="Google" id="ProtNLM"/>
    </source>
</evidence>
<reference evidence="2 3" key="1">
    <citation type="submission" date="2021-08" db="EMBL/GenBank/DDBJ databases">
        <title>Draft Genome Sequence of Phanerochaete sordida strain YK-624.</title>
        <authorList>
            <person name="Mori T."/>
            <person name="Dohra H."/>
            <person name="Suzuki T."/>
            <person name="Kawagishi H."/>
            <person name="Hirai H."/>
        </authorList>
    </citation>
    <scope>NUCLEOTIDE SEQUENCE [LARGE SCALE GENOMIC DNA]</scope>
    <source>
        <strain evidence="2 3">YK-624</strain>
    </source>
</reference>
<feature type="region of interest" description="Disordered" evidence="1">
    <location>
        <begin position="126"/>
        <end position="149"/>
    </location>
</feature>
<evidence type="ECO:0000256" key="1">
    <source>
        <dbReference type="SAM" id="MobiDB-lite"/>
    </source>
</evidence>
<gene>
    <name evidence="2" type="ORF">PsYK624_164950</name>
</gene>
<dbReference type="AlphaFoldDB" id="A0A9P3GTA9"/>
<keyword evidence="3" id="KW-1185">Reference proteome</keyword>
<accession>A0A9P3GTA9</accession>
<dbReference type="Proteomes" id="UP000703269">
    <property type="component" value="Unassembled WGS sequence"/>
</dbReference>
<sequence>MPTPLHTLAMVPSGGVLEDVLADSLAGVPFNDVTFYAYTTWLPSGKAGRPRAVHANSRILKASSMYFRRLLSAPVSTPSALSAKALMQPTDGYEYDCDSDLEDEDEDGDIAALDSSIATPNGACIDEGKEEQPLDGAPAATTGSTTGTAINTAGNTRVVQLDSIAADTLEAVIFYLYTGKIYFRPLRSRGIRALIEAKALRVEHPNRPTCSCKSVYRFAAEAGLDALTALAEAHLFAQLHADNILHELFSKFSARHPAILRRQAGLLHARPWAPPAPTSLAHIVRRVVRGEMPHAAPVLTLLLGAIAAAPPPTRQPSPAAAPQPAPAWPTPVARAPPPLRTLAPDAAARVSKPPAYLGAPPTATREPAGAACGVRAQPQRTSTGGGGGGNGRGAGGGAGPADQRGCGAGADAERKGGAAAGPPWEVHGGSLQAWSRAHAADGTTAG</sequence>
<dbReference type="OrthoDB" id="6359816at2759"/>
<organism evidence="2 3">
    <name type="scientific">Phanerochaete sordida</name>
    <dbReference type="NCBI Taxonomy" id="48140"/>
    <lineage>
        <taxon>Eukaryota</taxon>
        <taxon>Fungi</taxon>
        <taxon>Dikarya</taxon>
        <taxon>Basidiomycota</taxon>
        <taxon>Agaricomycotina</taxon>
        <taxon>Agaricomycetes</taxon>
        <taxon>Polyporales</taxon>
        <taxon>Phanerochaetaceae</taxon>
        <taxon>Phanerochaete</taxon>
    </lineage>
</organism>
<name>A0A9P3GTA9_9APHY</name>